<feature type="transmembrane region" description="Helical" evidence="5">
    <location>
        <begin position="83"/>
        <end position="106"/>
    </location>
</feature>
<dbReference type="KEGG" id="hau:Haur_3976"/>
<keyword evidence="2 5" id="KW-0812">Transmembrane</keyword>
<evidence type="ECO:0000256" key="2">
    <source>
        <dbReference type="ARBA" id="ARBA00022692"/>
    </source>
</evidence>
<dbReference type="AlphaFoldDB" id="A9AV20"/>
<dbReference type="Proteomes" id="UP000000787">
    <property type="component" value="Chromosome"/>
</dbReference>
<feature type="transmembrane region" description="Helical" evidence="5">
    <location>
        <begin position="195"/>
        <end position="214"/>
    </location>
</feature>
<dbReference type="GO" id="GO:0043190">
    <property type="term" value="C:ATP-binding cassette (ABC) transporter complex"/>
    <property type="evidence" value="ECO:0007669"/>
    <property type="project" value="InterPro"/>
</dbReference>
<evidence type="ECO:0000256" key="4">
    <source>
        <dbReference type="ARBA" id="ARBA00023136"/>
    </source>
</evidence>
<gene>
    <name evidence="7" type="ordered locus">Haur_3976</name>
</gene>
<dbReference type="InterPro" id="IPR051784">
    <property type="entry name" value="Nod_factor_ABC_transporter"/>
</dbReference>
<evidence type="ECO:0000313" key="8">
    <source>
        <dbReference type="Proteomes" id="UP000000787"/>
    </source>
</evidence>
<sequence length="289" mass="32776">MISETQVTRDTHYVKSSKSKPISSWKVFVATTVKDLLIQFRYLPNLVGRLFELTIRIGFFYLLASITTYTVAGSVLTGRSLIVFMFGGLLLFVYSNTSFTAPMNAVSNDLHNGTLEYLYSNPSSRYAYFLGNVLSSAIVNQIVFLPLYIVLFFIAEATAFNMLMVLLVCLAVMGVLISIGIMIAMLALIWRQVGAFVQILAILFEFVSGTYFPLSAYPLPLQYVAYALPYTWGYDLIRYYSLQNKWQTILPPWIEWCILGAYAVVFMVISRILLVKAERRSKKLGLHFI</sequence>
<evidence type="ECO:0000256" key="1">
    <source>
        <dbReference type="ARBA" id="ARBA00004141"/>
    </source>
</evidence>
<evidence type="ECO:0000259" key="6">
    <source>
        <dbReference type="PROSITE" id="PS51012"/>
    </source>
</evidence>
<dbReference type="eggNOG" id="COG0842">
    <property type="taxonomic scope" value="Bacteria"/>
</dbReference>
<feature type="transmembrane region" description="Helical" evidence="5">
    <location>
        <begin position="53"/>
        <end position="76"/>
    </location>
</feature>
<dbReference type="PROSITE" id="PS51012">
    <property type="entry name" value="ABC_TM2"/>
    <property type="match status" value="1"/>
</dbReference>
<dbReference type="PRINTS" id="PR00164">
    <property type="entry name" value="ABC2TRNSPORT"/>
</dbReference>
<proteinExistence type="inferred from homology"/>
<dbReference type="EMBL" id="CP000875">
    <property type="protein sequence ID" value="ABX06608.1"/>
    <property type="molecule type" value="Genomic_DNA"/>
</dbReference>
<feature type="transmembrane region" description="Helical" evidence="5">
    <location>
        <begin position="126"/>
        <end position="151"/>
    </location>
</feature>
<feature type="domain" description="ABC transmembrane type-2" evidence="6">
    <location>
        <begin position="44"/>
        <end position="277"/>
    </location>
</feature>
<keyword evidence="5" id="KW-1003">Cell membrane</keyword>
<dbReference type="InParanoid" id="A9AV20"/>
<keyword evidence="4 5" id="KW-0472">Membrane</keyword>
<dbReference type="HOGENOM" id="CLU_962321_0_0_0"/>
<comment type="subcellular location">
    <subcellularLocation>
        <location evidence="5">Cell membrane</location>
        <topology evidence="5">Multi-pass membrane protein</topology>
    </subcellularLocation>
    <subcellularLocation>
        <location evidence="1">Membrane</location>
        <topology evidence="1">Multi-pass membrane protein</topology>
    </subcellularLocation>
</comment>
<keyword evidence="8" id="KW-1185">Reference proteome</keyword>
<keyword evidence="3 5" id="KW-1133">Transmembrane helix</keyword>
<reference evidence="7 8" key="1">
    <citation type="journal article" date="2011" name="Stand. Genomic Sci.">
        <title>Complete genome sequence of the filamentous gliding predatory bacterium Herpetosiphon aurantiacus type strain (114-95(T)).</title>
        <authorList>
            <person name="Kiss H."/>
            <person name="Nett M."/>
            <person name="Domin N."/>
            <person name="Martin K."/>
            <person name="Maresca J.A."/>
            <person name="Copeland A."/>
            <person name="Lapidus A."/>
            <person name="Lucas S."/>
            <person name="Berry K.W."/>
            <person name="Glavina Del Rio T."/>
            <person name="Dalin E."/>
            <person name="Tice H."/>
            <person name="Pitluck S."/>
            <person name="Richardson P."/>
            <person name="Bruce D."/>
            <person name="Goodwin L."/>
            <person name="Han C."/>
            <person name="Detter J.C."/>
            <person name="Schmutz J."/>
            <person name="Brettin T."/>
            <person name="Land M."/>
            <person name="Hauser L."/>
            <person name="Kyrpides N.C."/>
            <person name="Ivanova N."/>
            <person name="Goker M."/>
            <person name="Woyke T."/>
            <person name="Klenk H.P."/>
            <person name="Bryant D.A."/>
        </authorList>
    </citation>
    <scope>NUCLEOTIDE SEQUENCE [LARGE SCALE GENOMIC DNA]</scope>
    <source>
        <strain evidence="8">ATCC 23779 / DSM 785 / 114-95</strain>
    </source>
</reference>
<dbReference type="STRING" id="316274.Haur_3976"/>
<dbReference type="PANTHER" id="PTHR43229">
    <property type="entry name" value="NODULATION PROTEIN J"/>
    <property type="match status" value="1"/>
</dbReference>
<name>A9AV20_HERA2</name>
<dbReference type="InterPro" id="IPR013525">
    <property type="entry name" value="ABC2_TM"/>
</dbReference>
<dbReference type="BioCyc" id="HAUR316274:GHYA-4018-MONOMER"/>
<dbReference type="GO" id="GO:0140359">
    <property type="term" value="F:ABC-type transporter activity"/>
    <property type="evidence" value="ECO:0007669"/>
    <property type="project" value="InterPro"/>
</dbReference>
<dbReference type="PANTHER" id="PTHR43229:SF6">
    <property type="entry name" value="ABC-TYPE MULTIDRUG TRANSPORT SYSTEM, PERMEASE COMPONENT"/>
    <property type="match status" value="1"/>
</dbReference>
<dbReference type="InterPro" id="IPR000412">
    <property type="entry name" value="ABC_2_transport"/>
</dbReference>
<feature type="transmembrane region" description="Helical" evidence="5">
    <location>
        <begin position="223"/>
        <end position="241"/>
    </location>
</feature>
<organism evidence="7 8">
    <name type="scientific">Herpetosiphon aurantiacus (strain ATCC 23779 / DSM 785 / 114-95)</name>
    <dbReference type="NCBI Taxonomy" id="316274"/>
    <lineage>
        <taxon>Bacteria</taxon>
        <taxon>Bacillati</taxon>
        <taxon>Chloroflexota</taxon>
        <taxon>Chloroflexia</taxon>
        <taxon>Herpetosiphonales</taxon>
        <taxon>Herpetosiphonaceae</taxon>
        <taxon>Herpetosiphon</taxon>
    </lineage>
</organism>
<keyword evidence="5" id="KW-0813">Transport</keyword>
<dbReference type="InterPro" id="IPR047817">
    <property type="entry name" value="ABC2_TM_bact-type"/>
</dbReference>
<feature type="transmembrane region" description="Helical" evidence="5">
    <location>
        <begin position="163"/>
        <end position="189"/>
    </location>
</feature>
<evidence type="ECO:0000313" key="7">
    <source>
        <dbReference type="EMBL" id="ABX06608.1"/>
    </source>
</evidence>
<evidence type="ECO:0000256" key="5">
    <source>
        <dbReference type="RuleBase" id="RU361157"/>
    </source>
</evidence>
<comment type="similarity">
    <text evidence="5">Belongs to the ABC-2 integral membrane protein family.</text>
</comment>
<accession>A9AV20</accession>
<dbReference type="Pfam" id="PF01061">
    <property type="entry name" value="ABC2_membrane"/>
    <property type="match status" value="1"/>
</dbReference>
<protein>
    <recommendedName>
        <fullName evidence="5">Transport permease protein</fullName>
    </recommendedName>
</protein>
<evidence type="ECO:0000256" key="3">
    <source>
        <dbReference type="ARBA" id="ARBA00022989"/>
    </source>
</evidence>
<feature type="transmembrane region" description="Helical" evidence="5">
    <location>
        <begin position="253"/>
        <end position="274"/>
    </location>
</feature>